<sequence>MTHNPITEYLSRYPNDNKTTLAKKAGVGYSIVHRTDLALYDDLPPKLENFLDTHMGIPPSSTSWRIEYRKYKTECLESHRRSNRNALWVKKPAHSYDTWIDFREYVEDSQMGFSKLFLINPAILSHYETRITKNLPEVIRQRLRYFGMPAAEVQKLSELPVGRRSTPYV</sequence>
<dbReference type="RefSeq" id="YP_009594291.1">
    <property type="nucleotide sequence ID" value="NC_041875.1"/>
</dbReference>
<dbReference type="OrthoDB" id="30583at10239"/>
<dbReference type="KEGG" id="vg:40069812"/>
<dbReference type="GeneID" id="40069812"/>
<keyword evidence="2" id="KW-1185">Reference proteome</keyword>
<dbReference type="Proteomes" id="UP000224503">
    <property type="component" value="Segment"/>
</dbReference>
<accession>A0A0U4IL81</accession>
<proteinExistence type="predicted"/>
<evidence type="ECO:0000313" key="2">
    <source>
        <dbReference type="Proteomes" id="UP000224503"/>
    </source>
</evidence>
<name>A0A0U4IL81_9CAUD</name>
<dbReference type="EMBL" id="KU160650">
    <property type="protein sequence ID" value="ALY09274.1"/>
    <property type="molecule type" value="Genomic_DNA"/>
</dbReference>
<organism evidence="1 2">
    <name type="scientific">Arthrobacter phage Jasmine</name>
    <dbReference type="NCBI Taxonomy" id="1772302"/>
    <lineage>
        <taxon>Viruses</taxon>
        <taxon>Duplodnaviria</taxon>
        <taxon>Heunggongvirae</taxon>
        <taxon>Uroviricota</taxon>
        <taxon>Caudoviricetes</taxon>
        <taxon>Jasminevirus</taxon>
        <taxon>Jasminevirus jasmine</taxon>
    </lineage>
</organism>
<evidence type="ECO:0000313" key="1">
    <source>
        <dbReference type="EMBL" id="ALY09274.1"/>
    </source>
</evidence>
<gene>
    <name evidence="1" type="primary">2</name>
    <name evidence="1" type="ORF">JASMINE_2</name>
</gene>
<reference evidence="1 2" key="1">
    <citation type="submission" date="2015-11" db="EMBL/GenBank/DDBJ databases">
        <authorList>
            <person name="Ott C."/>
            <person name="Guerrero C.A."/>
            <person name="Bradley K.W."/>
            <person name="Asai D.J."/>
            <person name="Bowman C.A."/>
            <person name="Russell D.A."/>
            <person name="Pope W.H."/>
            <person name="Jacobs-Sera D."/>
            <person name="Hendrix R.W."/>
            <person name="Hatfull G.F."/>
        </authorList>
    </citation>
    <scope>NUCLEOTIDE SEQUENCE [LARGE SCALE GENOMIC DNA]</scope>
</reference>
<protein>
    <submittedName>
        <fullName evidence="1">Uncharacterized protein</fullName>
    </submittedName>
</protein>